<protein>
    <submittedName>
        <fullName evidence="2">Uncharacterized protein</fullName>
    </submittedName>
</protein>
<evidence type="ECO:0000313" key="4">
    <source>
        <dbReference type="EMBL" id="QJI04844.1"/>
    </source>
</evidence>
<organism evidence="2">
    <name type="scientific">viral metagenome</name>
    <dbReference type="NCBI Taxonomy" id="1070528"/>
    <lineage>
        <taxon>unclassified sequences</taxon>
        <taxon>metagenomes</taxon>
        <taxon>organismal metagenomes</taxon>
    </lineage>
</organism>
<gene>
    <name evidence="4" type="ORF">MM415A00124_0019</name>
    <name evidence="3" type="ORF">MM415B00156_0019</name>
    <name evidence="2" type="ORF">TM448A00198_0015</name>
</gene>
<dbReference type="AlphaFoldDB" id="A0A6H1ZDD7"/>
<dbReference type="EMBL" id="MT141576">
    <property type="protein sequence ID" value="QJA67779.1"/>
    <property type="molecule type" value="Genomic_DNA"/>
</dbReference>
<evidence type="ECO:0000313" key="3">
    <source>
        <dbReference type="EMBL" id="QJA67779.1"/>
    </source>
</evidence>
<reference evidence="2" key="1">
    <citation type="submission" date="2020-03" db="EMBL/GenBank/DDBJ databases">
        <title>The deep terrestrial virosphere.</title>
        <authorList>
            <person name="Holmfeldt K."/>
            <person name="Nilsson E."/>
            <person name="Simone D."/>
            <person name="Lopez-Fernandez M."/>
            <person name="Wu X."/>
            <person name="de Brujin I."/>
            <person name="Lundin D."/>
            <person name="Andersson A."/>
            <person name="Bertilsson S."/>
            <person name="Dopson M."/>
        </authorList>
    </citation>
    <scope>NUCLEOTIDE SEQUENCE</scope>
    <source>
        <strain evidence="4">MM415A00124</strain>
        <strain evidence="3">MM415B00156</strain>
        <strain evidence="2">TM448A00198</strain>
    </source>
</reference>
<feature type="region of interest" description="Disordered" evidence="1">
    <location>
        <begin position="69"/>
        <end position="90"/>
    </location>
</feature>
<dbReference type="InterPro" id="IPR010373">
    <property type="entry name" value="DUF968"/>
</dbReference>
<accession>A0A6H1ZDD7</accession>
<evidence type="ECO:0000313" key="2">
    <source>
        <dbReference type="EMBL" id="QJA45200.1"/>
    </source>
</evidence>
<dbReference type="Pfam" id="PF06147">
    <property type="entry name" value="DUF968"/>
    <property type="match status" value="1"/>
</dbReference>
<evidence type="ECO:0000256" key="1">
    <source>
        <dbReference type="SAM" id="MobiDB-lite"/>
    </source>
</evidence>
<dbReference type="EMBL" id="MT143987">
    <property type="protein sequence ID" value="QJA45200.1"/>
    <property type="molecule type" value="Genomic_DNA"/>
</dbReference>
<dbReference type="EMBL" id="MT145191">
    <property type="protein sequence ID" value="QJI04844.1"/>
    <property type="molecule type" value="Genomic_DNA"/>
</dbReference>
<proteinExistence type="predicted"/>
<name>A0A6H1ZDD7_9ZZZZ</name>
<sequence length="143" mass="15993">MSITAQERIILRKAQEIKRAKNREIRLKIAAARKPGGKANRGRVKDNGFLAFLRRQPCVCGCGRPAPSDPAHIRMASPERGKSSTGMQVKPSDQYAVPLNRLCHERQHSGAEARFWSERGLDPFEIADRLYAEYQGQPNQGPA</sequence>